<reference evidence="3" key="2">
    <citation type="submission" date="2015-05" db="EMBL/GenBank/DDBJ databases">
        <title>Complete genome sequence of Corynebacterium mustelae DSM 45274, isolated from various tissues of a male ferret with lethal sepsis.</title>
        <authorList>
            <person name="Ruckert C."/>
            <person name="Albersmeier A."/>
            <person name="Winkler A."/>
            <person name="Tauch A."/>
        </authorList>
    </citation>
    <scope>NUCLEOTIDE SEQUENCE [LARGE SCALE GENOMIC DNA]</scope>
    <source>
        <strain evidence="3">DSM 45274</strain>
    </source>
</reference>
<keyword evidence="1" id="KW-0472">Membrane</keyword>
<dbReference type="EMBL" id="CP011542">
    <property type="protein sequence ID" value="AKK06393.1"/>
    <property type="molecule type" value="Genomic_DNA"/>
</dbReference>
<dbReference type="Proteomes" id="UP000035199">
    <property type="component" value="Chromosome"/>
</dbReference>
<evidence type="ECO:0000313" key="3">
    <source>
        <dbReference type="Proteomes" id="UP000035199"/>
    </source>
</evidence>
<keyword evidence="1" id="KW-1133">Transmembrane helix</keyword>
<evidence type="ECO:0008006" key="4">
    <source>
        <dbReference type="Google" id="ProtNLM"/>
    </source>
</evidence>
<protein>
    <recommendedName>
        <fullName evidence="4">Aerotolerance regulator N-terminal domain-containing protein</fullName>
    </recommendedName>
</protein>
<organism evidence="2 3">
    <name type="scientific">Corynebacterium mustelae</name>
    <dbReference type="NCBI Taxonomy" id="571915"/>
    <lineage>
        <taxon>Bacteria</taxon>
        <taxon>Bacillati</taxon>
        <taxon>Actinomycetota</taxon>
        <taxon>Actinomycetes</taxon>
        <taxon>Mycobacteriales</taxon>
        <taxon>Corynebacteriaceae</taxon>
        <taxon>Corynebacterium</taxon>
    </lineage>
</organism>
<name>A0A0G3H3I6_9CORY</name>
<evidence type="ECO:0000256" key="1">
    <source>
        <dbReference type="SAM" id="Phobius"/>
    </source>
</evidence>
<keyword evidence="1" id="KW-0812">Transmembrane</keyword>
<feature type="transmembrane region" description="Helical" evidence="1">
    <location>
        <begin position="6"/>
        <end position="27"/>
    </location>
</feature>
<reference evidence="2 3" key="1">
    <citation type="journal article" date="2015" name="Genome Announc.">
        <title>Complete Genome Sequence of the Type Strain Corynebacterium mustelae DSM 45274, Isolated from Various Tissues of a Male Ferret with Lethal Sepsis.</title>
        <authorList>
            <person name="Ruckert C."/>
            <person name="Eimer J."/>
            <person name="Winkler A."/>
            <person name="Tauch A."/>
        </authorList>
    </citation>
    <scope>NUCLEOTIDE SEQUENCE [LARGE SCALE GENOMIC DNA]</scope>
    <source>
        <strain evidence="2 3">DSM 45274</strain>
    </source>
</reference>
<evidence type="ECO:0000313" key="2">
    <source>
        <dbReference type="EMBL" id="AKK06393.1"/>
    </source>
</evidence>
<accession>A0A0G3H3I6</accession>
<keyword evidence="3" id="KW-1185">Reference proteome</keyword>
<dbReference type="KEGG" id="cmv:CMUST_10385"/>
<dbReference type="AlphaFoldDB" id="A0A0G3H3I6"/>
<proteinExistence type="predicted"/>
<sequence>MDFRINPGAFILLAIIPAFIYLIYYDFFRKKELRKKLSQDGISCLNTHFSQPSDKSWFLSLEFYFSTNIGKKISHSLSYFS</sequence>
<gene>
    <name evidence="2" type="ORF">CMUST_10385</name>
</gene>